<dbReference type="AlphaFoldDB" id="A0A9D1ZAT6"/>
<protein>
    <recommendedName>
        <fullName evidence="4">PH domain-containing protein</fullName>
    </recommendedName>
</protein>
<sequence length="150" mass="16311">MSERGRRGERPELVFRGRVAVWYRALCAVIAAGAAILALQTTLPAFVPILALVAGGIFLFPIVVRNRVELYADRFEIFFGWSHVVIPYARVRDVQPLTGGCDQFTGHLCAAELDGVFIEAPQDGDAAVSVTDNDALMGELRHRAGLGELS</sequence>
<proteinExistence type="predicted"/>
<organism evidence="2 3">
    <name type="scientific">Candidatus Olsenella excrementavium</name>
    <dbReference type="NCBI Taxonomy" id="2838709"/>
    <lineage>
        <taxon>Bacteria</taxon>
        <taxon>Bacillati</taxon>
        <taxon>Actinomycetota</taxon>
        <taxon>Coriobacteriia</taxon>
        <taxon>Coriobacteriales</taxon>
        <taxon>Atopobiaceae</taxon>
        <taxon>Olsenella</taxon>
    </lineage>
</organism>
<evidence type="ECO:0008006" key="4">
    <source>
        <dbReference type="Google" id="ProtNLM"/>
    </source>
</evidence>
<keyword evidence="1" id="KW-0472">Membrane</keyword>
<comment type="caution">
    <text evidence="2">The sequence shown here is derived from an EMBL/GenBank/DDBJ whole genome shotgun (WGS) entry which is preliminary data.</text>
</comment>
<feature type="transmembrane region" description="Helical" evidence="1">
    <location>
        <begin position="21"/>
        <end position="39"/>
    </location>
</feature>
<keyword evidence="1" id="KW-0812">Transmembrane</keyword>
<reference evidence="2" key="1">
    <citation type="journal article" date="2021" name="PeerJ">
        <title>Extensive microbial diversity within the chicken gut microbiome revealed by metagenomics and culture.</title>
        <authorList>
            <person name="Gilroy R."/>
            <person name="Ravi A."/>
            <person name="Getino M."/>
            <person name="Pursley I."/>
            <person name="Horton D.L."/>
            <person name="Alikhan N.F."/>
            <person name="Baker D."/>
            <person name="Gharbi K."/>
            <person name="Hall N."/>
            <person name="Watson M."/>
            <person name="Adriaenssens E.M."/>
            <person name="Foster-Nyarko E."/>
            <person name="Jarju S."/>
            <person name="Secka A."/>
            <person name="Antonio M."/>
            <person name="Oren A."/>
            <person name="Chaudhuri R.R."/>
            <person name="La Ragione R."/>
            <person name="Hildebrand F."/>
            <person name="Pallen M.J."/>
        </authorList>
    </citation>
    <scope>NUCLEOTIDE SEQUENCE</scope>
    <source>
        <strain evidence="2">ChiHjej10B9-743</strain>
    </source>
</reference>
<evidence type="ECO:0000313" key="3">
    <source>
        <dbReference type="Proteomes" id="UP000824133"/>
    </source>
</evidence>
<reference evidence="2" key="2">
    <citation type="submission" date="2021-04" db="EMBL/GenBank/DDBJ databases">
        <authorList>
            <person name="Gilroy R."/>
        </authorList>
    </citation>
    <scope>NUCLEOTIDE SEQUENCE</scope>
    <source>
        <strain evidence="2">ChiHjej10B9-743</strain>
    </source>
</reference>
<dbReference type="EMBL" id="DXCP01000023">
    <property type="protein sequence ID" value="HIY79398.1"/>
    <property type="molecule type" value="Genomic_DNA"/>
</dbReference>
<feature type="transmembrane region" description="Helical" evidence="1">
    <location>
        <begin position="45"/>
        <end position="64"/>
    </location>
</feature>
<keyword evidence="1" id="KW-1133">Transmembrane helix</keyword>
<evidence type="ECO:0000313" key="2">
    <source>
        <dbReference type="EMBL" id="HIY79398.1"/>
    </source>
</evidence>
<accession>A0A9D1ZAT6</accession>
<dbReference type="Proteomes" id="UP000824133">
    <property type="component" value="Unassembled WGS sequence"/>
</dbReference>
<name>A0A9D1ZAT6_9ACTN</name>
<evidence type="ECO:0000256" key="1">
    <source>
        <dbReference type="SAM" id="Phobius"/>
    </source>
</evidence>
<gene>
    <name evidence="2" type="ORF">IAA42_03080</name>
</gene>